<dbReference type="AlphaFoldDB" id="A0A077L5Y5"/>
<proteinExistence type="predicted"/>
<dbReference type="RefSeq" id="WP_052461459.1">
    <property type="nucleotide sequence ID" value="NZ_AP014631.1"/>
</dbReference>
<evidence type="ECO:0000313" key="8">
    <source>
        <dbReference type="EMBL" id="BAP39407.1"/>
    </source>
</evidence>
<evidence type="ECO:0000256" key="3">
    <source>
        <dbReference type="ARBA" id="ARBA00022692"/>
    </source>
</evidence>
<keyword evidence="3 6" id="KW-0812">Transmembrane</keyword>
<feature type="transmembrane region" description="Helical" evidence="6">
    <location>
        <begin position="12"/>
        <end position="36"/>
    </location>
</feature>
<feature type="transmembrane region" description="Helical" evidence="6">
    <location>
        <begin position="111"/>
        <end position="134"/>
    </location>
</feature>
<evidence type="ECO:0000313" key="9">
    <source>
        <dbReference type="Proteomes" id="UP000031641"/>
    </source>
</evidence>
<feature type="transmembrane region" description="Helical" evidence="6">
    <location>
        <begin position="146"/>
        <end position="167"/>
    </location>
</feature>
<comment type="subcellular location">
    <subcellularLocation>
        <location evidence="1">Cell membrane</location>
        <topology evidence="1">Multi-pass membrane protein</topology>
    </subcellularLocation>
</comment>
<evidence type="ECO:0000256" key="5">
    <source>
        <dbReference type="ARBA" id="ARBA00023136"/>
    </source>
</evidence>
<evidence type="ECO:0000256" key="2">
    <source>
        <dbReference type="ARBA" id="ARBA00022475"/>
    </source>
</evidence>
<evidence type="ECO:0000256" key="1">
    <source>
        <dbReference type="ARBA" id="ARBA00004651"/>
    </source>
</evidence>
<keyword evidence="2" id="KW-1003">Cell membrane</keyword>
<protein>
    <recommendedName>
        <fullName evidence="7">RDD domain-containing protein</fullName>
    </recommendedName>
</protein>
<organism evidence="8 9">
    <name type="scientific">Metamycoplasma canadense</name>
    <dbReference type="NCBI Taxonomy" id="29554"/>
    <lineage>
        <taxon>Bacteria</taxon>
        <taxon>Bacillati</taxon>
        <taxon>Mycoplasmatota</taxon>
        <taxon>Mycoplasmoidales</taxon>
        <taxon>Metamycoplasmataceae</taxon>
        <taxon>Metamycoplasma</taxon>
    </lineage>
</organism>
<gene>
    <name evidence="8" type="ORF">MCAN360_0151</name>
</gene>
<dbReference type="KEGG" id="mcan:MCAN360_0151"/>
<name>A0A077L5Y5_9BACT</name>
<evidence type="ECO:0000256" key="6">
    <source>
        <dbReference type="SAM" id="Phobius"/>
    </source>
</evidence>
<feature type="transmembrane region" description="Helical" evidence="6">
    <location>
        <begin position="56"/>
        <end position="77"/>
    </location>
</feature>
<sequence>MIIKKNKRANFWIRLIATLIDLLLFVIFAISSSFFVFNYKQTDFYTENVIYKEIIYRTWLLLLILFIILEYILVPIFSNGRTFGMWICKIKIIKQENNQKLSRAIFDRQRLFAFLWIFVFLGFMLISTDAFLKAARGNKLNNAEKLVFAIPVVLSTIAINLQLFLIITNAKVTRLGWNDKFSKTETVWKNKYEEIFEEEKNELKIYPKKRELPKINAIN</sequence>
<feature type="domain" description="RDD" evidence="7">
    <location>
        <begin position="9"/>
        <end position="132"/>
    </location>
</feature>
<reference evidence="9" key="1">
    <citation type="journal article" date="2014" name="Genome Announc.">
        <title>Complete Genome Sequence of Mycoplasma canadense Strain HAZ 360_1 from Bovine Mastitic Milk in Japan.</title>
        <authorList>
            <person name="Hata E."/>
        </authorList>
    </citation>
    <scope>NUCLEOTIDE SEQUENCE [LARGE SCALE GENOMIC DNA]</scope>
    <source>
        <strain evidence="9">HAZ360_1</strain>
    </source>
</reference>
<dbReference type="Proteomes" id="UP000031641">
    <property type="component" value="Chromosome"/>
</dbReference>
<dbReference type="InterPro" id="IPR051791">
    <property type="entry name" value="Pra-immunoreactive"/>
</dbReference>
<dbReference type="STRING" id="29554.MCAN360_0151"/>
<evidence type="ECO:0000256" key="4">
    <source>
        <dbReference type="ARBA" id="ARBA00022989"/>
    </source>
</evidence>
<keyword evidence="4 6" id="KW-1133">Transmembrane helix</keyword>
<keyword evidence="9" id="KW-1185">Reference proteome</keyword>
<dbReference type="HOGENOM" id="CLU_1183984_0_0_14"/>
<dbReference type="InterPro" id="IPR010432">
    <property type="entry name" value="RDD"/>
</dbReference>
<evidence type="ECO:0000259" key="7">
    <source>
        <dbReference type="Pfam" id="PF06271"/>
    </source>
</evidence>
<dbReference type="Pfam" id="PF06271">
    <property type="entry name" value="RDD"/>
    <property type="match status" value="1"/>
</dbReference>
<accession>A0A077L5Y5</accession>
<dbReference type="PANTHER" id="PTHR36115">
    <property type="entry name" value="PROLINE-RICH ANTIGEN HOMOLOG-RELATED"/>
    <property type="match status" value="1"/>
</dbReference>
<dbReference type="EMBL" id="AP014631">
    <property type="protein sequence ID" value="BAP39407.1"/>
    <property type="molecule type" value="Genomic_DNA"/>
</dbReference>
<keyword evidence="5 6" id="KW-0472">Membrane</keyword>
<dbReference type="GO" id="GO:0005886">
    <property type="term" value="C:plasma membrane"/>
    <property type="evidence" value="ECO:0007669"/>
    <property type="project" value="UniProtKB-SubCell"/>
</dbReference>